<reference evidence="1" key="1">
    <citation type="journal article" date="2015" name="Nature">
        <title>Complex archaea that bridge the gap between prokaryotes and eukaryotes.</title>
        <authorList>
            <person name="Spang A."/>
            <person name="Saw J.H."/>
            <person name="Jorgensen S.L."/>
            <person name="Zaremba-Niedzwiedzka K."/>
            <person name="Martijn J."/>
            <person name="Lind A.E."/>
            <person name="van Eijk R."/>
            <person name="Schleper C."/>
            <person name="Guy L."/>
            <person name="Ettema T.J."/>
        </authorList>
    </citation>
    <scope>NUCLEOTIDE SEQUENCE</scope>
</reference>
<dbReference type="EMBL" id="LAZR01000321">
    <property type="protein sequence ID" value="KKN74709.1"/>
    <property type="molecule type" value="Genomic_DNA"/>
</dbReference>
<comment type="caution">
    <text evidence="1">The sequence shown here is derived from an EMBL/GenBank/DDBJ whole genome shotgun (WGS) entry which is preliminary data.</text>
</comment>
<gene>
    <name evidence="1" type="ORF">LCGC14_0387510</name>
</gene>
<protein>
    <submittedName>
        <fullName evidence="1">Uncharacterized protein</fullName>
    </submittedName>
</protein>
<accession>A0A0F9T649</accession>
<sequence>MIVTTVKEIDGVKFLINIRILEPDDTIGGFPVHYISDRTTYRDTQFMLAVKLMGLKKVARAANIGGGSDAYAQFPIPFIGIKVTQFLLRIYWHIIYLLYSNARFFKEIPQGECFSWRYFTPYVWFKKPKR</sequence>
<name>A0A0F9T649_9ZZZZ</name>
<proteinExistence type="predicted"/>
<dbReference type="AlphaFoldDB" id="A0A0F9T649"/>
<evidence type="ECO:0000313" key="1">
    <source>
        <dbReference type="EMBL" id="KKN74709.1"/>
    </source>
</evidence>
<organism evidence="1">
    <name type="scientific">marine sediment metagenome</name>
    <dbReference type="NCBI Taxonomy" id="412755"/>
    <lineage>
        <taxon>unclassified sequences</taxon>
        <taxon>metagenomes</taxon>
        <taxon>ecological metagenomes</taxon>
    </lineage>
</organism>